<dbReference type="SUPFAM" id="SSF46689">
    <property type="entry name" value="Homeodomain-like"/>
    <property type="match status" value="1"/>
</dbReference>
<feature type="region of interest" description="Disordered" evidence="1">
    <location>
        <begin position="66"/>
        <end position="88"/>
    </location>
</feature>
<protein>
    <recommendedName>
        <fullName evidence="4">Transposase</fullName>
    </recommendedName>
</protein>
<dbReference type="HOGENOM" id="CLU_2245415_0_0_11"/>
<sequence>MVIFAKVWRVILLLGSCSHGRIVVMPRKYPDVLRQTVIDAVTVMGMPQKEAAATYEVGLSTVQRWVESSEPRPKTTSTTTTAAGGMSVEQMEKRLLELEAENAF</sequence>
<comment type="caution">
    <text evidence="2">The sequence shown here is derived from an EMBL/GenBank/DDBJ whole genome shotgun (WGS) entry which is preliminary data.</text>
</comment>
<dbReference type="AlphaFoldDB" id="C0E1G0"/>
<dbReference type="EMBL" id="ACEB01000012">
    <property type="protein sequence ID" value="EEG27610.1"/>
    <property type="molecule type" value="Genomic_DNA"/>
</dbReference>
<reference evidence="2 3" key="1">
    <citation type="submission" date="2009-01" db="EMBL/GenBank/DDBJ databases">
        <authorList>
            <person name="Fulton L."/>
            <person name="Clifton S."/>
            <person name="Chinwalla A.T."/>
            <person name="Mitreva M."/>
            <person name="Sodergren E."/>
            <person name="Weinstock G."/>
            <person name="Clifton S."/>
            <person name="Dooling D.J."/>
            <person name="Fulton B."/>
            <person name="Minx P."/>
            <person name="Pepin K.H."/>
            <person name="Johnson M."/>
            <person name="Bhonagiri V."/>
            <person name="Nash W.E."/>
            <person name="Mardis E.R."/>
            <person name="Wilson R.K."/>
        </authorList>
    </citation>
    <scope>NUCLEOTIDE SEQUENCE [LARGE SCALE GENOMIC DNA]</scope>
    <source>
        <strain evidence="2 3">ATCC 33806</strain>
    </source>
</reference>
<evidence type="ECO:0008006" key="4">
    <source>
        <dbReference type="Google" id="ProtNLM"/>
    </source>
</evidence>
<evidence type="ECO:0000256" key="1">
    <source>
        <dbReference type="SAM" id="MobiDB-lite"/>
    </source>
</evidence>
<evidence type="ECO:0000313" key="3">
    <source>
        <dbReference type="Proteomes" id="UP000006247"/>
    </source>
</evidence>
<dbReference type="InterPro" id="IPR009057">
    <property type="entry name" value="Homeodomain-like_sf"/>
</dbReference>
<evidence type="ECO:0000313" key="2">
    <source>
        <dbReference type="EMBL" id="EEG27610.1"/>
    </source>
</evidence>
<dbReference type="Proteomes" id="UP000006247">
    <property type="component" value="Unassembled WGS sequence"/>
</dbReference>
<organism evidence="2 3">
    <name type="scientific">Corynebacterium matruchotii ATCC 33806</name>
    <dbReference type="NCBI Taxonomy" id="566549"/>
    <lineage>
        <taxon>Bacteria</taxon>
        <taxon>Bacillati</taxon>
        <taxon>Actinomycetota</taxon>
        <taxon>Actinomycetes</taxon>
        <taxon>Mycobacteriales</taxon>
        <taxon>Corynebacteriaceae</taxon>
        <taxon>Corynebacterium</taxon>
    </lineage>
</organism>
<proteinExistence type="predicted"/>
<gene>
    <name evidence="2" type="ORF">CORMATOL_00811</name>
</gene>
<name>C0E1G0_9CORY</name>
<accession>C0E1G0</accession>